<sequence>MFQEKLKQKLYGIDSEHQTNKHSKILLNKHKSVLGQGLIEEGSTSRDLHASVPSRASSASPSSMIRTKTSSPDVLDEADENTIRPTTVLPHTLQIESAYRPNVTNSSTQIHSVRSPHEETEEKHTTIPHSAPSGQPGQAGSSKDAHIDSLSLYTDHSGVDQLSSESAPTTSITDTATAKQRFFEGHFSDSGGLKTKSESQSASERSHPNTSTPLMAKQLPETKVEFFYSLTGQSPFSPPLSPTLHPPCASLPTAVTLPSFYEYPSSSFKDELQHRMDRLRINAQNTQ</sequence>
<evidence type="ECO:0000313" key="4">
    <source>
        <dbReference type="WBParaSite" id="ECPE_0000427601-mRNA-1"/>
    </source>
</evidence>
<name>A0A183ABD2_9TREM</name>
<reference evidence="2 3" key="2">
    <citation type="submission" date="2018-11" db="EMBL/GenBank/DDBJ databases">
        <authorList>
            <consortium name="Pathogen Informatics"/>
        </authorList>
    </citation>
    <scope>NUCLEOTIDE SEQUENCE [LARGE SCALE GENOMIC DNA]</scope>
    <source>
        <strain evidence="2 3">Egypt</strain>
    </source>
</reference>
<feature type="region of interest" description="Disordered" evidence="1">
    <location>
        <begin position="100"/>
        <end position="144"/>
    </location>
</feature>
<feature type="compositionally biased region" description="Low complexity" evidence="1">
    <location>
        <begin position="50"/>
        <end position="63"/>
    </location>
</feature>
<feature type="region of interest" description="Disordered" evidence="1">
    <location>
        <begin position="184"/>
        <end position="216"/>
    </location>
</feature>
<dbReference type="EMBL" id="UZAN01041139">
    <property type="protein sequence ID" value="VDP72089.1"/>
    <property type="molecule type" value="Genomic_DNA"/>
</dbReference>
<protein>
    <submittedName>
        <fullName evidence="4">TBD domain-containing protein</fullName>
    </submittedName>
</protein>
<feature type="compositionally biased region" description="Polar residues" evidence="1">
    <location>
        <begin position="102"/>
        <end position="112"/>
    </location>
</feature>
<evidence type="ECO:0000256" key="1">
    <source>
        <dbReference type="SAM" id="MobiDB-lite"/>
    </source>
</evidence>
<dbReference type="Proteomes" id="UP000272942">
    <property type="component" value="Unassembled WGS sequence"/>
</dbReference>
<organism evidence="4">
    <name type="scientific">Echinostoma caproni</name>
    <dbReference type="NCBI Taxonomy" id="27848"/>
    <lineage>
        <taxon>Eukaryota</taxon>
        <taxon>Metazoa</taxon>
        <taxon>Spiralia</taxon>
        <taxon>Lophotrochozoa</taxon>
        <taxon>Platyhelminthes</taxon>
        <taxon>Trematoda</taxon>
        <taxon>Digenea</taxon>
        <taxon>Plagiorchiida</taxon>
        <taxon>Echinostomata</taxon>
        <taxon>Echinostomatoidea</taxon>
        <taxon>Echinostomatidae</taxon>
        <taxon>Echinostoma</taxon>
    </lineage>
</organism>
<dbReference type="OrthoDB" id="10629296at2759"/>
<evidence type="ECO:0000313" key="2">
    <source>
        <dbReference type="EMBL" id="VDP72089.1"/>
    </source>
</evidence>
<feature type="region of interest" description="Disordered" evidence="1">
    <location>
        <begin position="42"/>
        <end position="75"/>
    </location>
</feature>
<evidence type="ECO:0000313" key="3">
    <source>
        <dbReference type="Proteomes" id="UP000272942"/>
    </source>
</evidence>
<proteinExistence type="predicted"/>
<accession>A0A183ABD2</accession>
<feature type="compositionally biased region" description="Polar residues" evidence="1">
    <location>
        <begin position="198"/>
        <end position="213"/>
    </location>
</feature>
<reference evidence="4" key="1">
    <citation type="submission" date="2016-06" db="UniProtKB">
        <authorList>
            <consortium name="WormBaseParasite"/>
        </authorList>
    </citation>
    <scope>IDENTIFICATION</scope>
</reference>
<feature type="compositionally biased region" description="Polar residues" evidence="1">
    <location>
        <begin position="132"/>
        <end position="141"/>
    </location>
</feature>
<keyword evidence="3" id="KW-1185">Reference proteome</keyword>
<feature type="compositionally biased region" description="Basic and acidic residues" evidence="1">
    <location>
        <begin position="115"/>
        <end position="125"/>
    </location>
</feature>
<dbReference type="WBParaSite" id="ECPE_0000427601-mRNA-1">
    <property type="protein sequence ID" value="ECPE_0000427601-mRNA-1"/>
    <property type="gene ID" value="ECPE_0000427601"/>
</dbReference>
<gene>
    <name evidence="2" type="ORF">ECPE_LOCUS4267</name>
</gene>
<dbReference type="AlphaFoldDB" id="A0A183ABD2"/>